<dbReference type="GO" id="GO:0016787">
    <property type="term" value="F:hydrolase activity"/>
    <property type="evidence" value="ECO:0007669"/>
    <property type="project" value="UniProtKB-UniRule"/>
</dbReference>
<protein>
    <recommendedName>
        <fullName evidence="2">UPF0173 metal-dependent hydrolase PRI8871_00950</fullName>
    </recommendedName>
</protein>
<organism evidence="4 5">
    <name type="scientific">Pseudoprimorskyibacter insulae</name>
    <dbReference type="NCBI Taxonomy" id="1695997"/>
    <lineage>
        <taxon>Bacteria</taxon>
        <taxon>Pseudomonadati</taxon>
        <taxon>Pseudomonadota</taxon>
        <taxon>Alphaproteobacteria</taxon>
        <taxon>Rhodobacterales</taxon>
        <taxon>Paracoccaceae</taxon>
        <taxon>Pseudoprimorskyibacter</taxon>
    </lineage>
</organism>
<gene>
    <name evidence="4" type="ORF">PRI8871_00950</name>
</gene>
<sequence length="231" mass="24828">MNIIWLGHGSFRIEIEDQVLLIDPWLHGNPMLPEDQHEAAIAGATQILVTHGHFDHTADVIEVADRTGAPMVTMVELAKVLTGKGAKQVTGFNKGGTLRFGVVEVIMVPASHSSSIEIDGSPKYTGAEVGFIIKGEGHTIYHSGDTTIMADMDWIGDYHKPDIGILSAGGFYTMDMAGAAYAAKRYFNFKTVIPGHYRTFPALEQSAEALAAALPGVDVIEPQVMTPILIG</sequence>
<comment type="similarity">
    <text evidence="2">Belongs to the UPF0173 family.</text>
</comment>
<evidence type="ECO:0000256" key="1">
    <source>
        <dbReference type="ARBA" id="ARBA00022801"/>
    </source>
</evidence>
<dbReference type="Proteomes" id="UP000244904">
    <property type="component" value="Unassembled WGS sequence"/>
</dbReference>
<evidence type="ECO:0000259" key="3">
    <source>
        <dbReference type="SMART" id="SM00849"/>
    </source>
</evidence>
<dbReference type="InterPro" id="IPR001279">
    <property type="entry name" value="Metallo-B-lactamas"/>
</dbReference>
<dbReference type="HAMAP" id="MF_00457">
    <property type="entry name" value="UPF0173"/>
    <property type="match status" value="1"/>
</dbReference>
<dbReference type="InterPro" id="IPR022877">
    <property type="entry name" value="UPF0173"/>
</dbReference>
<keyword evidence="1 2" id="KW-0378">Hydrolase</keyword>
<evidence type="ECO:0000313" key="5">
    <source>
        <dbReference type="Proteomes" id="UP000244904"/>
    </source>
</evidence>
<dbReference type="PANTHER" id="PTHR43546:SF3">
    <property type="entry name" value="UPF0173 METAL-DEPENDENT HYDROLASE MJ1163"/>
    <property type="match status" value="1"/>
</dbReference>
<dbReference type="Pfam" id="PF12706">
    <property type="entry name" value="Lactamase_B_2"/>
    <property type="match status" value="1"/>
</dbReference>
<keyword evidence="5" id="KW-1185">Reference proteome</keyword>
<dbReference type="RefSeq" id="WP_108885000.1">
    <property type="nucleotide sequence ID" value="NZ_OMOJ01000001.1"/>
</dbReference>
<reference evidence="5" key="1">
    <citation type="submission" date="2018-03" db="EMBL/GenBank/DDBJ databases">
        <authorList>
            <person name="Rodrigo-Torres L."/>
            <person name="Arahal R. D."/>
            <person name="Lucena T."/>
        </authorList>
    </citation>
    <scope>NUCLEOTIDE SEQUENCE [LARGE SCALE GENOMIC DNA]</scope>
    <source>
        <strain evidence="5">CECT 8871</strain>
    </source>
</reference>
<dbReference type="Gene3D" id="3.60.15.10">
    <property type="entry name" value="Ribonuclease Z/Hydroxyacylglutathione hydrolase-like"/>
    <property type="match status" value="1"/>
</dbReference>
<dbReference type="OrthoDB" id="9789133at2"/>
<dbReference type="SUPFAM" id="SSF56281">
    <property type="entry name" value="Metallo-hydrolase/oxidoreductase"/>
    <property type="match status" value="1"/>
</dbReference>
<accession>A0A2R8AQM8</accession>
<proteinExistence type="inferred from homology"/>
<dbReference type="NCBIfam" id="NF001911">
    <property type="entry name" value="PRK00685.1"/>
    <property type="match status" value="1"/>
</dbReference>
<dbReference type="EMBL" id="OMOJ01000001">
    <property type="protein sequence ID" value="SPF78353.1"/>
    <property type="molecule type" value="Genomic_DNA"/>
</dbReference>
<feature type="domain" description="Metallo-beta-lactamase" evidence="3">
    <location>
        <begin position="7"/>
        <end position="196"/>
    </location>
</feature>
<evidence type="ECO:0000256" key="2">
    <source>
        <dbReference type="HAMAP-Rule" id="MF_00457"/>
    </source>
</evidence>
<dbReference type="AlphaFoldDB" id="A0A2R8AQM8"/>
<dbReference type="PANTHER" id="PTHR43546">
    <property type="entry name" value="UPF0173 METAL-DEPENDENT HYDROLASE MJ1163-RELATED"/>
    <property type="match status" value="1"/>
</dbReference>
<evidence type="ECO:0000313" key="4">
    <source>
        <dbReference type="EMBL" id="SPF78353.1"/>
    </source>
</evidence>
<dbReference type="SMART" id="SM00849">
    <property type="entry name" value="Lactamase_B"/>
    <property type="match status" value="1"/>
</dbReference>
<dbReference type="InterPro" id="IPR050114">
    <property type="entry name" value="UPF0173_UPF0282_UlaG_hydrolase"/>
</dbReference>
<name>A0A2R8AQM8_9RHOB</name>
<dbReference type="InterPro" id="IPR036866">
    <property type="entry name" value="RibonucZ/Hydroxyglut_hydro"/>
</dbReference>